<dbReference type="SMART" id="SM00054">
    <property type="entry name" value="EFh"/>
    <property type="match status" value="3"/>
</dbReference>
<evidence type="ECO:0000313" key="6">
    <source>
        <dbReference type="Proteomes" id="UP000735302"/>
    </source>
</evidence>
<evidence type="ECO:0000256" key="2">
    <source>
        <dbReference type="ARBA" id="ARBA00022737"/>
    </source>
</evidence>
<protein>
    <submittedName>
        <fullName evidence="5">Calmodulin</fullName>
    </submittedName>
</protein>
<dbReference type="GO" id="GO:0005509">
    <property type="term" value="F:calcium ion binding"/>
    <property type="evidence" value="ECO:0007669"/>
    <property type="project" value="InterPro"/>
</dbReference>
<keyword evidence="1" id="KW-0479">Metal-binding</keyword>
<reference evidence="5 6" key="1">
    <citation type="journal article" date="2021" name="Elife">
        <title>Chloroplast acquisition without the gene transfer in kleptoplastic sea slugs, Plakobranchus ocellatus.</title>
        <authorList>
            <person name="Maeda T."/>
            <person name="Takahashi S."/>
            <person name="Yoshida T."/>
            <person name="Shimamura S."/>
            <person name="Takaki Y."/>
            <person name="Nagai Y."/>
            <person name="Toyoda A."/>
            <person name="Suzuki Y."/>
            <person name="Arimoto A."/>
            <person name="Ishii H."/>
            <person name="Satoh N."/>
            <person name="Nishiyama T."/>
            <person name="Hasebe M."/>
            <person name="Maruyama T."/>
            <person name="Minagawa J."/>
            <person name="Obokata J."/>
            <person name="Shigenobu S."/>
        </authorList>
    </citation>
    <scope>NUCLEOTIDE SEQUENCE [LARGE SCALE GENOMIC DNA]</scope>
</reference>
<dbReference type="InterPro" id="IPR002048">
    <property type="entry name" value="EF_hand_dom"/>
</dbReference>
<gene>
    <name evidence="5" type="ORF">PoB_007140900</name>
</gene>
<proteinExistence type="predicted"/>
<comment type="caution">
    <text evidence="5">The sequence shown here is derived from an EMBL/GenBank/DDBJ whole genome shotgun (WGS) entry which is preliminary data.</text>
</comment>
<evidence type="ECO:0000256" key="1">
    <source>
        <dbReference type="ARBA" id="ARBA00022723"/>
    </source>
</evidence>
<dbReference type="InterPro" id="IPR050230">
    <property type="entry name" value="CALM/Myosin/TropC-like"/>
</dbReference>
<evidence type="ECO:0000256" key="3">
    <source>
        <dbReference type="ARBA" id="ARBA00022837"/>
    </source>
</evidence>
<keyword evidence="6" id="KW-1185">Reference proteome</keyword>
<dbReference type="PROSITE" id="PS00018">
    <property type="entry name" value="EF_HAND_1"/>
    <property type="match status" value="3"/>
</dbReference>
<feature type="domain" description="EF-hand" evidence="4">
    <location>
        <begin position="43"/>
        <end position="78"/>
    </location>
</feature>
<keyword evidence="3" id="KW-0106">Calcium</keyword>
<accession>A0AAV4DL52</accession>
<dbReference type="PRINTS" id="PR01362">
    <property type="entry name" value="CALFLAGIN"/>
</dbReference>
<dbReference type="AlphaFoldDB" id="A0AAV4DL52"/>
<dbReference type="PANTHER" id="PTHR23048">
    <property type="entry name" value="MYOSIN LIGHT CHAIN 1, 3"/>
    <property type="match status" value="1"/>
</dbReference>
<dbReference type="Proteomes" id="UP000735302">
    <property type="component" value="Unassembled WGS sequence"/>
</dbReference>
<feature type="domain" description="EF-hand" evidence="4">
    <location>
        <begin position="81"/>
        <end position="116"/>
    </location>
</feature>
<dbReference type="InterPro" id="IPR018247">
    <property type="entry name" value="EF_Hand_1_Ca_BS"/>
</dbReference>
<dbReference type="SUPFAM" id="SSF47473">
    <property type="entry name" value="EF-hand"/>
    <property type="match status" value="1"/>
</dbReference>
<dbReference type="GO" id="GO:0016460">
    <property type="term" value="C:myosin II complex"/>
    <property type="evidence" value="ECO:0007669"/>
    <property type="project" value="TreeGrafter"/>
</dbReference>
<keyword evidence="2" id="KW-0677">Repeat</keyword>
<sequence length="147" mass="16838">MADLSEDQKNFIKKAFELLDENHNGRISKHELTRAARVFGYNPTLKEAQKMIDEVDANGNGYIDFEEFAEMMSESLGALDYQQGQIDAAFRHLDKDGNGWISYDELKTALTTRGDKLDEAEFQKLVEELDVNKDGKIYYEGLFGRSR</sequence>
<dbReference type="PANTHER" id="PTHR23048:SF0">
    <property type="entry name" value="CALMODULIN LIKE 3"/>
    <property type="match status" value="1"/>
</dbReference>
<dbReference type="EMBL" id="BLXT01007982">
    <property type="protein sequence ID" value="GFO44904.1"/>
    <property type="molecule type" value="Genomic_DNA"/>
</dbReference>
<dbReference type="FunFam" id="1.10.238.10:FF:000178">
    <property type="entry name" value="Calmodulin-2 A"/>
    <property type="match status" value="1"/>
</dbReference>
<organism evidence="5 6">
    <name type="scientific">Plakobranchus ocellatus</name>
    <dbReference type="NCBI Taxonomy" id="259542"/>
    <lineage>
        <taxon>Eukaryota</taxon>
        <taxon>Metazoa</taxon>
        <taxon>Spiralia</taxon>
        <taxon>Lophotrochozoa</taxon>
        <taxon>Mollusca</taxon>
        <taxon>Gastropoda</taxon>
        <taxon>Heterobranchia</taxon>
        <taxon>Euthyneura</taxon>
        <taxon>Panpulmonata</taxon>
        <taxon>Sacoglossa</taxon>
        <taxon>Placobranchoidea</taxon>
        <taxon>Plakobranchidae</taxon>
        <taxon>Plakobranchus</taxon>
    </lineage>
</organism>
<dbReference type="InterPro" id="IPR011992">
    <property type="entry name" value="EF-hand-dom_pair"/>
</dbReference>
<name>A0AAV4DL52_9GAST</name>
<dbReference type="Pfam" id="PF13499">
    <property type="entry name" value="EF-hand_7"/>
    <property type="match status" value="2"/>
</dbReference>
<dbReference type="InterPro" id="IPR003299">
    <property type="entry name" value="Calflagin-bd"/>
</dbReference>
<dbReference type="CDD" id="cd00051">
    <property type="entry name" value="EFh"/>
    <property type="match status" value="1"/>
</dbReference>
<dbReference type="Gene3D" id="1.10.238.10">
    <property type="entry name" value="EF-hand"/>
    <property type="match status" value="2"/>
</dbReference>
<feature type="domain" description="EF-hand" evidence="4">
    <location>
        <begin position="7"/>
        <end position="42"/>
    </location>
</feature>
<evidence type="ECO:0000259" key="4">
    <source>
        <dbReference type="PROSITE" id="PS50222"/>
    </source>
</evidence>
<dbReference type="PROSITE" id="PS50222">
    <property type="entry name" value="EF_HAND_2"/>
    <property type="match status" value="3"/>
</dbReference>
<evidence type="ECO:0000313" key="5">
    <source>
        <dbReference type="EMBL" id="GFO44904.1"/>
    </source>
</evidence>